<name>I6YXT7_9CAUD</name>
<dbReference type="EMBL" id="JN377895">
    <property type="protein sequence ID" value="AFN69754.1"/>
    <property type="molecule type" value="Genomic_DNA"/>
</dbReference>
<evidence type="ECO:0000313" key="1">
    <source>
        <dbReference type="EMBL" id="AFN69754.1"/>
    </source>
</evidence>
<protein>
    <submittedName>
        <fullName evidence="1">Uncharacterized protein</fullName>
    </submittedName>
</protein>
<dbReference type="Proteomes" id="UP000002894">
    <property type="component" value="Segment"/>
</dbReference>
<evidence type="ECO:0000313" key="2">
    <source>
        <dbReference type="Proteomes" id="UP000002894"/>
    </source>
</evidence>
<dbReference type="GeneID" id="15041363"/>
<dbReference type="KEGG" id="vg:15041363"/>
<sequence>MQFAPGTVIPELHLVKIKVI</sequence>
<organism evidence="1 2">
    <name type="scientific">Aeromonas phage Aes012</name>
    <dbReference type="NCBI Taxonomy" id="1198014"/>
    <lineage>
        <taxon>Viruses</taxon>
        <taxon>Duplodnaviria</taxon>
        <taxon>Heunggongvirae</taxon>
        <taxon>Uroviricota</taxon>
        <taxon>Caudoviricetes</taxon>
        <taxon>Pantevenvirales</taxon>
        <taxon>Straboviridae</taxon>
        <taxon>Tulanevirus</taxon>
        <taxon>Tulanevirus aes12</taxon>
    </lineage>
</organism>
<accession>I6YXT7</accession>
<keyword evidence="2" id="KW-1185">Reference proteome</keyword>
<gene>
    <name evidence="1" type="ORF">Aes012_124</name>
</gene>
<proteinExistence type="predicted"/>
<reference evidence="1 2" key="1">
    <citation type="submission" date="2011-07" db="EMBL/GenBank/DDBJ databases">
        <title>Complete genome of Aeromonas phage Aes012.</title>
        <authorList>
            <person name="Petrov V.M."/>
            <person name="Ratnayaka S."/>
            <person name="Karam J.D."/>
        </authorList>
    </citation>
    <scope>NUCLEOTIDE SEQUENCE [LARGE SCALE GENOMIC DNA]</scope>
</reference>
<dbReference type="RefSeq" id="YP_007677841.1">
    <property type="nucleotide sequence ID" value="NC_020879.1"/>
</dbReference>